<keyword evidence="2 6" id="KW-0479">Metal-binding</keyword>
<proteinExistence type="inferred from homology"/>
<dbReference type="Gene3D" id="3.40.50.970">
    <property type="match status" value="2"/>
</dbReference>
<comment type="subunit">
    <text evidence="6">Homodimer.</text>
</comment>
<dbReference type="NCBIfam" id="TIGR00173">
    <property type="entry name" value="menD"/>
    <property type="match status" value="1"/>
</dbReference>
<dbReference type="InterPro" id="IPR029061">
    <property type="entry name" value="THDP-binding"/>
</dbReference>
<organism evidence="9 10">
    <name type="scientific">Saccharicrinis carchari</name>
    <dbReference type="NCBI Taxonomy" id="1168039"/>
    <lineage>
        <taxon>Bacteria</taxon>
        <taxon>Pseudomonadati</taxon>
        <taxon>Bacteroidota</taxon>
        <taxon>Bacteroidia</taxon>
        <taxon>Marinilabiliales</taxon>
        <taxon>Marinilabiliaceae</taxon>
        <taxon>Saccharicrinis</taxon>
    </lineage>
</organism>
<comment type="similarity">
    <text evidence="6">Belongs to the TPP enzyme family. MenD subfamily.</text>
</comment>
<dbReference type="InterPro" id="IPR011766">
    <property type="entry name" value="TPP_enzyme_TPP-bd"/>
</dbReference>
<evidence type="ECO:0000256" key="1">
    <source>
        <dbReference type="ARBA" id="ARBA00022679"/>
    </source>
</evidence>
<keyword evidence="5 6" id="KW-0464">Manganese</keyword>
<dbReference type="Proteomes" id="UP000319040">
    <property type="component" value="Unassembled WGS sequence"/>
</dbReference>
<dbReference type="SUPFAM" id="SSF52518">
    <property type="entry name" value="Thiamin diphosphate-binding fold (THDP-binding)"/>
    <property type="match status" value="2"/>
</dbReference>
<accession>A0A521D157</accession>
<keyword evidence="3 6" id="KW-0460">Magnesium</keyword>
<comment type="cofactor">
    <cofactor evidence="6">
        <name>thiamine diphosphate</name>
        <dbReference type="ChEBI" id="CHEBI:58937"/>
    </cofactor>
    <text evidence="6">Binds 1 thiamine pyrophosphate per subunit.</text>
</comment>
<evidence type="ECO:0000259" key="7">
    <source>
        <dbReference type="Pfam" id="PF02775"/>
    </source>
</evidence>
<evidence type="ECO:0000313" key="9">
    <source>
        <dbReference type="EMBL" id="SMO64640.1"/>
    </source>
</evidence>
<sequence length="565" mass="63349">MTKTLSDKSVVQIVVQQCLKLGLKEVVISPGSRNAPLTLSFNVLKGVKCYTIVDERSAGFFALGMAQQLKRPVAVLCTSGTAALNYAPAVAEAFYQEIPLLILTADRPPEWIGQADGQTINQSNIFANYIRYKRDLPVQINHSDDQWYVERSVSEAFEKMVYPVAGPAHINIPLREPLYGRTLAMPLQKQPYHNLMPATVLDESQLRVLTQEWSNAEAVMLLTGVMLPDAQLNRALNHLAENANTVVLTETSSNLKGDRFIQCIDRQVFSINTFEIASFKPSLLITFGGQIVSKQIKSVLRNHPPKAHWHISLNENVIDTFQHLTMNIKMKPSSFFSQVAPKVQNTEGRYRHIWQQRSQKNKKIHMAYTHEVPWSDFKALAHIFAHIPEGTVLHLANSTPVRYAQLFQDEIKVNSFSNRGTSGIDGSVSTAVGAAMVLDAPNLLVTGDLSFFYDSNGLWNKYLKQNFKVVVINNGGGGIFRFIPGPAETAELEEFFEAKHQQSAKYIAKAFGLNYFSCSNGEELISAYQRMMECNDKASLLEVFTPGELNGKILRKYFKNLQTNR</sequence>
<reference evidence="9 10" key="1">
    <citation type="submission" date="2017-05" db="EMBL/GenBank/DDBJ databases">
        <authorList>
            <person name="Varghese N."/>
            <person name="Submissions S."/>
        </authorList>
    </citation>
    <scope>NUCLEOTIDE SEQUENCE [LARGE SCALE GENOMIC DNA]</scope>
    <source>
        <strain evidence="9 10">DSM 27040</strain>
    </source>
</reference>
<evidence type="ECO:0000256" key="4">
    <source>
        <dbReference type="ARBA" id="ARBA00023052"/>
    </source>
</evidence>
<feature type="domain" description="Thiamine pyrophosphate enzyme N-terminal TPP-binding" evidence="8">
    <location>
        <begin position="10"/>
        <end position="123"/>
    </location>
</feature>
<evidence type="ECO:0000259" key="8">
    <source>
        <dbReference type="Pfam" id="PF02776"/>
    </source>
</evidence>
<dbReference type="PANTHER" id="PTHR42916">
    <property type="entry name" value="2-SUCCINYL-5-ENOLPYRUVYL-6-HYDROXY-3-CYCLOHEXENE-1-CARBOXYLATE SYNTHASE"/>
    <property type="match status" value="1"/>
</dbReference>
<dbReference type="AlphaFoldDB" id="A0A521D157"/>
<dbReference type="GO" id="GO:0030145">
    <property type="term" value="F:manganese ion binding"/>
    <property type="evidence" value="ECO:0007669"/>
    <property type="project" value="UniProtKB-UniRule"/>
</dbReference>
<evidence type="ECO:0000256" key="6">
    <source>
        <dbReference type="HAMAP-Rule" id="MF_01659"/>
    </source>
</evidence>
<evidence type="ECO:0000313" key="10">
    <source>
        <dbReference type="Proteomes" id="UP000319040"/>
    </source>
</evidence>
<dbReference type="InterPro" id="IPR012001">
    <property type="entry name" value="Thiamin_PyroP_enz_TPP-bd_dom"/>
</dbReference>
<dbReference type="PANTHER" id="PTHR42916:SF1">
    <property type="entry name" value="PROTEIN PHYLLO, CHLOROPLASTIC"/>
    <property type="match status" value="1"/>
</dbReference>
<comment type="catalytic activity">
    <reaction evidence="6">
        <text>isochorismate + 2-oxoglutarate + H(+) = 5-enolpyruvoyl-6-hydroxy-2-succinyl-cyclohex-3-ene-1-carboxylate + CO2</text>
        <dbReference type="Rhea" id="RHEA:25593"/>
        <dbReference type="ChEBI" id="CHEBI:15378"/>
        <dbReference type="ChEBI" id="CHEBI:16526"/>
        <dbReference type="ChEBI" id="CHEBI:16810"/>
        <dbReference type="ChEBI" id="CHEBI:29780"/>
        <dbReference type="ChEBI" id="CHEBI:58818"/>
        <dbReference type="EC" id="2.2.1.9"/>
    </reaction>
</comment>
<evidence type="ECO:0000256" key="2">
    <source>
        <dbReference type="ARBA" id="ARBA00022723"/>
    </source>
</evidence>
<dbReference type="RefSeq" id="WP_142533218.1">
    <property type="nucleotide sequence ID" value="NZ_FXTB01000004.1"/>
</dbReference>
<dbReference type="PIRSF" id="PIRSF004983">
    <property type="entry name" value="MenD"/>
    <property type="match status" value="1"/>
</dbReference>
<dbReference type="Pfam" id="PF02776">
    <property type="entry name" value="TPP_enzyme_N"/>
    <property type="match status" value="1"/>
</dbReference>
<dbReference type="UniPathway" id="UPA00079"/>
<comment type="function">
    <text evidence="6">Catalyzes the thiamine diphosphate-dependent decarboxylation of 2-oxoglutarate and the subsequent addition of the resulting succinic semialdehyde-thiamine pyrophosphate anion to isochorismate to yield 2-succinyl-5-enolpyruvyl-6-hydroxy-3-cyclohexene-1-carboxylate (SEPHCHC).</text>
</comment>
<dbReference type="CDD" id="cd07037">
    <property type="entry name" value="TPP_PYR_MenD"/>
    <property type="match status" value="1"/>
</dbReference>
<dbReference type="GO" id="GO:0009234">
    <property type="term" value="P:menaquinone biosynthetic process"/>
    <property type="evidence" value="ECO:0007669"/>
    <property type="project" value="UniProtKB-UniRule"/>
</dbReference>
<dbReference type="GO" id="GO:0030976">
    <property type="term" value="F:thiamine pyrophosphate binding"/>
    <property type="evidence" value="ECO:0007669"/>
    <property type="project" value="UniProtKB-UniRule"/>
</dbReference>
<comment type="pathway">
    <text evidence="6">Quinol/quinone metabolism; 1,4-dihydroxy-2-naphthoate biosynthesis; 1,4-dihydroxy-2-naphthoate from chorismate: step 2/7.</text>
</comment>
<dbReference type="GO" id="GO:0070204">
    <property type="term" value="F:2-succinyl-5-enolpyruvyl-6-hydroxy-3-cyclohexene-1-carboxylic-acid synthase activity"/>
    <property type="evidence" value="ECO:0007669"/>
    <property type="project" value="UniProtKB-UniRule"/>
</dbReference>
<dbReference type="EC" id="2.2.1.9" evidence="6"/>
<dbReference type="InterPro" id="IPR004433">
    <property type="entry name" value="MenaQ_synth_MenD"/>
</dbReference>
<dbReference type="CDD" id="cd02009">
    <property type="entry name" value="TPP_SHCHC_synthase"/>
    <property type="match status" value="1"/>
</dbReference>
<keyword evidence="4 6" id="KW-0786">Thiamine pyrophosphate</keyword>
<dbReference type="GO" id="GO:0000287">
    <property type="term" value="F:magnesium ion binding"/>
    <property type="evidence" value="ECO:0007669"/>
    <property type="project" value="UniProtKB-UniRule"/>
</dbReference>
<dbReference type="UniPathway" id="UPA01057">
    <property type="reaction ID" value="UER00164"/>
</dbReference>
<dbReference type="HAMAP" id="MF_01659">
    <property type="entry name" value="MenD"/>
    <property type="match status" value="1"/>
</dbReference>
<comment type="pathway">
    <text evidence="6">Quinol/quinone metabolism; menaquinone biosynthesis.</text>
</comment>
<keyword evidence="1 6" id="KW-0808">Transferase</keyword>
<gene>
    <name evidence="6" type="primary">menD</name>
    <name evidence="9" type="ORF">SAMN06265379_10454</name>
</gene>
<keyword evidence="10" id="KW-1185">Reference proteome</keyword>
<evidence type="ECO:0000256" key="5">
    <source>
        <dbReference type="ARBA" id="ARBA00023211"/>
    </source>
</evidence>
<dbReference type="Gene3D" id="3.40.50.1220">
    <property type="entry name" value="TPP-binding domain"/>
    <property type="match status" value="1"/>
</dbReference>
<dbReference type="EMBL" id="FXTB01000004">
    <property type="protein sequence ID" value="SMO64640.1"/>
    <property type="molecule type" value="Genomic_DNA"/>
</dbReference>
<comment type="cofactor">
    <cofactor evidence="6">
        <name>Mg(2+)</name>
        <dbReference type="ChEBI" id="CHEBI:18420"/>
    </cofactor>
    <cofactor evidence="6">
        <name>Mn(2+)</name>
        <dbReference type="ChEBI" id="CHEBI:29035"/>
    </cofactor>
</comment>
<dbReference type="Pfam" id="PF02775">
    <property type="entry name" value="TPP_enzyme_C"/>
    <property type="match status" value="1"/>
</dbReference>
<name>A0A521D157_SACCC</name>
<keyword evidence="6" id="KW-0474">Menaquinone biosynthesis</keyword>
<evidence type="ECO:0000256" key="3">
    <source>
        <dbReference type="ARBA" id="ARBA00022842"/>
    </source>
</evidence>
<dbReference type="OrthoDB" id="9791859at2"/>
<protein>
    <recommendedName>
        <fullName evidence="6">2-succinyl-5-enolpyruvyl-6-hydroxy-3-cyclohexene-1-carboxylate synthase</fullName>
        <shortName evidence="6">SEPHCHC synthase</shortName>
        <ecNumber evidence="6">2.2.1.9</ecNumber>
    </recommendedName>
    <alternativeName>
        <fullName evidence="6">Menaquinone biosynthesis protein MenD</fullName>
    </alternativeName>
</protein>
<feature type="domain" description="Thiamine pyrophosphate enzyme TPP-binding" evidence="7">
    <location>
        <begin position="418"/>
        <end position="543"/>
    </location>
</feature>